<comment type="cofactor">
    <cofactor evidence="11">
        <name>Zn(2+)</name>
        <dbReference type="ChEBI" id="CHEBI:29105"/>
    </cofactor>
    <text evidence="11">Binds 1 zinc ion per subunit.</text>
</comment>
<dbReference type="Gene3D" id="3.10.310.40">
    <property type="match status" value="1"/>
</dbReference>
<dbReference type="Gene3D" id="3.30.930.10">
    <property type="entry name" value="Bira Bifunctional Protein, Domain 2"/>
    <property type="match status" value="1"/>
</dbReference>
<dbReference type="FunFam" id="3.10.310.40:FF:000001">
    <property type="entry name" value="Alanine--tRNA ligase"/>
    <property type="match status" value="1"/>
</dbReference>
<dbReference type="FunFam" id="3.30.930.10:FF:000004">
    <property type="entry name" value="Alanine--tRNA ligase"/>
    <property type="match status" value="1"/>
</dbReference>
<dbReference type="GO" id="GO:0002161">
    <property type="term" value="F:aminoacyl-tRNA deacylase activity"/>
    <property type="evidence" value="ECO:0007669"/>
    <property type="project" value="TreeGrafter"/>
</dbReference>
<dbReference type="STRING" id="578942.SAMN05216289_11681"/>
<dbReference type="SUPFAM" id="SSF55681">
    <property type="entry name" value="Class II aaRS and biotin synthetases"/>
    <property type="match status" value="1"/>
</dbReference>
<dbReference type="PANTHER" id="PTHR11777:SF9">
    <property type="entry name" value="ALANINE--TRNA LIGASE, CYTOPLASMIC"/>
    <property type="match status" value="1"/>
</dbReference>
<dbReference type="PANTHER" id="PTHR11777">
    <property type="entry name" value="ALANYL-TRNA SYNTHETASE"/>
    <property type="match status" value="1"/>
</dbReference>
<dbReference type="GO" id="GO:0008270">
    <property type="term" value="F:zinc ion binding"/>
    <property type="evidence" value="ECO:0007669"/>
    <property type="project" value="UniProtKB-UniRule"/>
</dbReference>
<evidence type="ECO:0000256" key="6">
    <source>
        <dbReference type="ARBA" id="ARBA00022833"/>
    </source>
</evidence>
<dbReference type="EMBL" id="FOVF01000016">
    <property type="protein sequence ID" value="SFN35902.1"/>
    <property type="molecule type" value="Genomic_DNA"/>
</dbReference>
<keyword evidence="2 11" id="KW-0820">tRNA-binding</keyword>
<dbReference type="Pfam" id="PF02272">
    <property type="entry name" value="DHHA1"/>
    <property type="match status" value="1"/>
</dbReference>
<evidence type="ECO:0000313" key="15">
    <source>
        <dbReference type="Proteomes" id="UP000198575"/>
    </source>
</evidence>
<protein>
    <recommendedName>
        <fullName evidence="11">Alanine--tRNA ligase</fullName>
        <ecNumber evidence="11">6.1.1.7</ecNumber>
    </recommendedName>
    <alternativeName>
        <fullName evidence="11">Alanyl-tRNA synthetase</fullName>
        <shortName evidence="11">AlaRS</shortName>
    </alternativeName>
</protein>
<dbReference type="GO" id="GO:0006419">
    <property type="term" value="P:alanyl-tRNA aminoacylation"/>
    <property type="evidence" value="ECO:0007669"/>
    <property type="project" value="UniProtKB-UniRule"/>
</dbReference>
<dbReference type="Gene3D" id="3.30.54.20">
    <property type="match status" value="1"/>
</dbReference>
<dbReference type="SUPFAM" id="SSF101353">
    <property type="entry name" value="Putative anticodon-binding domain of alanyl-tRNA synthetase (AlaRS)"/>
    <property type="match status" value="1"/>
</dbReference>
<keyword evidence="12" id="KW-0175">Coiled coil</keyword>
<dbReference type="InterPro" id="IPR018164">
    <property type="entry name" value="Ala-tRNA-synth_IIc_N"/>
</dbReference>
<dbReference type="OrthoDB" id="9803884at2"/>
<dbReference type="Gene3D" id="3.30.980.10">
    <property type="entry name" value="Threonyl-trna Synthetase, Chain A, domain 2"/>
    <property type="match status" value="1"/>
</dbReference>
<feature type="binding site" evidence="11">
    <location>
        <position position="672"/>
    </location>
    <ligand>
        <name>Zn(2+)</name>
        <dbReference type="ChEBI" id="CHEBI:29105"/>
    </ligand>
</feature>
<keyword evidence="6 11" id="KW-0862">Zinc</keyword>
<dbReference type="SMART" id="SM00863">
    <property type="entry name" value="tRNA_SAD"/>
    <property type="match status" value="1"/>
</dbReference>
<feature type="coiled-coil region" evidence="12">
    <location>
        <begin position="734"/>
        <end position="761"/>
    </location>
</feature>
<dbReference type="GO" id="GO:0004813">
    <property type="term" value="F:alanine-tRNA ligase activity"/>
    <property type="evidence" value="ECO:0007669"/>
    <property type="project" value="UniProtKB-UniRule"/>
</dbReference>
<dbReference type="AlphaFoldDB" id="A0A1I4YD31"/>
<feature type="binding site" evidence="11">
    <location>
        <position position="570"/>
    </location>
    <ligand>
        <name>Zn(2+)</name>
        <dbReference type="ChEBI" id="CHEBI:29105"/>
    </ligand>
</feature>
<dbReference type="InterPro" id="IPR018165">
    <property type="entry name" value="Ala-tRNA-synth_IIc_core"/>
</dbReference>
<dbReference type="HAMAP" id="MF_00036_B">
    <property type="entry name" value="Ala_tRNA_synth_B"/>
    <property type="match status" value="1"/>
</dbReference>
<dbReference type="FunFam" id="3.30.980.10:FF:000004">
    <property type="entry name" value="Alanine--tRNA ligase, cytoplasmic"/>
    <property type="match status" value="1"/>
</dbReference>
<evidence type="ECO:0000256" key="12">
    <source>
        <dbReference type="SAM" id="Coils"/>
    </source>
</evidence>
<dbReference type="Gene3D" id="2.40.30.130">
    <property type="match status" value="1"/>
</dbReference>
<dbReference type="SUPFAM" id="SSF55186">
    <property type="entry name" value="ThrRS/AlaRS common domain"/>
    <property type="match status" value="1"/>
</dbReference>
<feature type="binding site" evidence="11">
    <location>
        <position position="668"/>
    </location>
    <ligand>
        <name>Zn(2+)</name>
        <dbReference type="ChEBI" id="CHEBI:29105"/>
    </ligand>
</feature>
<comment type="function">
    <text evidence="11">Catalyzes the attachment of alanine to tRNA(Ala) in a two-step reaction: alanine is first activated by ATP to form Ala-AMP and then transferred to the acceptor end of tRNA(Ala). Also edits incorrectly charged Ser-tRNA(Ala) and Gly-tRNA(Ala) via its editing domain.</text>
</comment>
<dbReference type="Pfam" id="PF07973">
    <property type="entry name" value="tRNA_SAD"/>
    <property type="match status" value="1"/>
</dbReference>
<dbReference type="Proteomes" id="UP000198575">
    <property type="component" value="Unassembled WGS sequence"/>
</dbReference>
<evidence type="ECO:0000256" key="2">
    <source>
        <dbReference type="ARBA" id="ARBA00022555"/>
    </source>
</evidence>
<dbReference type="InterPro" id="IPR002318">
    <property type="entry name" value="Ala-tRNA-lgiase_IIc"/>
</dbReference>
<dbReference type="Pfam" id="PF01411">
    <property type="entry name" value="tRNA-synt_2c"/>
    <property type="match status" value="1"/>
</dbReference>
<feature type="domain" description="Alanyl-transfer RNA synthetases family profile" evidence="13">
    <location>
        <begin position="2"/>
        <end position="711"/>
    </location>
</feature>
<dbReference type="GO" id="GO:0000049">
    <property type="term" value="F:tRNA binding"/>
    <property type="evidence" value="ECO:0007669"/>
    <property type="project" value="UniProtKB-KW"/>
</dbReference>
<reference evidence="14 15" key="1">
    <citation type="submission" date="2016-10" db="EMBL/GenBank/DDBJ databases">
        <authorList>
            <person name="de Groot N.N."/>
        </authorList>
    </citation>
    <scope>NUCLEOTIDE SEQUENCE [LARGE SCALE GENOMIC DNA]</scope>
    <source>
        <strain evidence="14 15">CGMCC 1.7659</strain>
    </source>
</reference>
<evidence type="ECO:0000256" key="1">
    <source>
        <dbReference type="ARBA" id="ARBA00008226"/>
    </source>
</evidence>
<keyword evidence="11" id="KW-0963">Cytoplasm</keyword>
<sequence>MKTSAEIRSDFLEFFRSKGHLVVPSSSLVPASDPTLMFTNSGMVPFKNAFLGSEKPPGARVVDVQRCLRAGGKHNDLDQVGYTARHHTFFEMLGNWSFGDYFKREAIVWAWELLTEVWKLPKERLLVTVYQTDDEAYAIWKDVVGIPPERIVRIGDNKGAPFASDNFWQMADTGPCGPCTEIFYDHGAHIPGGPPGSPDEDGDRYIEIWNLVFMQFDRADDGSLSPLPAPCVDTGMGLERLAAILQKVHSNYEIDLFQHLIRIAGELTGTADLENKSLRVIADHIRACSFLIVDGVLPLNEGRGYVLRRIIRRALRHGWMLGVRGDFFWKMVAPLCEQMGEAYPELAAKREFIERALNAEEERFGETLEQGMKVFADVAAKSDSIIPGRDVFRLYDTYGFPVDLTADIARERGLAVDMPGFEAAMDEQRERARAASSFESKGQLPAELASSLPPTAFSGYEHTEEDGEHVLAIVRGGRRLEALAPGEEGIVILDRTPFYAESGGQVGDTGALSTDAGRFIVRDTVKLGGAFHGHVGHWEGAGDLRASAGVRASVDAARRRSVVLNHSATHLLHAALRKVLGEHVTQKGSLVAPDRLRFDFSHFQPTDTAELRRIEDMVNAEVRGNADAEIRHMGYDEAIEFGAMALFGEKYGDEVRVLRMGDFSTELCGGTHVARTGDIGLFKILGESGVASGIRRIEAVTGAAAIAHVVEEELRLAEIGSLLSAQGVEVVDKLRHVLDRQKKLERELESFKAKAASAATADLANHAVDVEGIKVLAARVDGLDAKALREGIDALKPKLGDCVILLAAGADGKVALVGSVAGSALGRLKAGEVVAHVAAAIGGKGGGRPDMAQGGGNDTPALAEALAALPQWLAGKLAGQQAAGS</sequence>
<evidence type="ECO:0000256" key="8">
    <source>
        <dbReference type="ARBA" id="ARBA00022884"/>
    </source>
</evidence>
<dbReference type="Gene3D" id="6.10.250.550">
    <property type="match status" value="1"/>
</dbReference>
<dbReference type="InterPro" id="IPR023033">
    <property type="entry name" value="Ala_tRNA_ligase_euk/bac"/>
</dbReference>
<keyword evidence="9 11" id="KW-0648">Protein biosynthesis</keyword>
<evidence type="ECO:0000256" key="10">
    <source>
        <dbReference type="ARBA" id="ARBA00023146"/>
    </source>
</evidence>
<dbReference type="NCBIfam" id="TIGR00344">
    <property type="entry name" value="alaS"/>
    <property type="match status" value="1"/>
</dbReference>
<dbReference type="PRINTS" id="PR00980">
    <property type="entry name" value="TRNASYNTHALA"/>
</dbReference>
<dbReference type="CDD" id="cd00673">
    <property type="entry name" value="AlaRS_core"/>
    <property type="match status" value="1"/>
</dbReference>
<organism evidence="14 15">
    <name type="scientific">Dokdonella immobilis</name>
    <dbReference type="NCBI Taxonomy" id="578942"/>
    <lineage>
        <taxon>Bacteria</taxon>
        <taxon>Pseudomonadati</taxon>
        <taxon>Pseudomonadota</taxon>
        <taxon>Gammaproteobacteria</taxon>
        <taxon>Lysobacterales</taxon>
        <taxon>Rhodanobacteraceae</taxon>
        <taxon>Dokdonella</taxon>
    </lineage>
</organism>
<dbReference type="GO" id="GO:0045892">
    <property type="term" value="P:negative regulation of DNA-templated transcription"/>
    <property type="evidence" value="ECO:0007669"/>
    <property type="project" value="TreeGrafter"/>
</dbReference>
<keyword evidence="3 11" id="KW-0436">Ligase</keyword>
<comment type="subcellular location">
    <subcellularLocation>
        <location evidence="11">Cytoplasm</location>
    </subcellularLocation>
</comment>
<evidence type="ECO:0000256" key="3">
    <source>
        <dbReference type="ARBA" id="ARBA00022598"/>
    </source>
</evidence>
<name>A0A1I4YD31_9GAMM</name>
<keyword evidence="8 11" id="KW-0694">RNA-binding</keyword>
<dbReference type="InterPro" id="IPR003156">
    <property type="entry name" value="DHHA1_dom"/>
</dbReference>
<keyword evidence="5 11" id="KW-0547">Nucleotide-binding</keyword>
<dbReference type="EC" id="6.1.1.7" evidence="11"/>
<evidence type="ECO:0000259" key="13">
    <source>
        <dbReference type="PROSITE" id="PS50860"/>
    </source>
</evidence>
<dbReference type="InterPro" id="IPR009000">
    <property type="entry name" value="Transl_B-barrel_sf"/>
</dbReference>
<evidence type="ECO:0000313" key="14">
    <source>
        <dbReference type="EMBL" id="SFN35902.1"/>
    </source>
</evidence>
<evidence type="ECO:0000256" key="4">
    <source>
        <dbReference type="ARBA" id="ARBA00022723"/>
    </source>
</evidence>
<gene>
    <name evidence="11" type="primary">alaS</name>
    <name evidence="14" type="ORF">SAMN05216289_11681</name>
</gene>
<comment type="domain">
    <text evidence="11">Consists of three domains; the N-terminal catalytic domain, the editing domain and the C-terminal C-Ala domain. The editing domain removes incorrectly charged amino acids, while the C-Ala domain, along with tRNA(Ala), serves as a bridge to cooperatively bring together the editing and aminoacylation centers thus stimulating deacylation of misacylated tRNAs.</text>
</comment>
<dbReference type="SUPFAM" id="SSF50447">
    <property type="entry name" value="Translation proteins"/>
    <property type="match status" value="1"/>
</dbReference>
<dbReference type="RefSeq" id="WP_092408238.1">
    <property type="nucleotide sequence ID" value="NZ_FOVF01000016.1"/>
</dbReference>
<dbReference type="GO" id="GO:0005524">
    <property type="term" value="F:ATP binding"/>
    <property type="evidence" value="ECO:0007669"/>
    <property type="project" value="UniProtKB-UniRule"/>
</dbReference>
<dbReference type="InterPro" id="IPR045864">
    <property type="entry name" value="aa-tRNA-synth_II/BPL/LPL"/>
</dbReference>
<accession>A0A1I4YD31</accession>
<keyword evidence="4 11" id="KW-0479">Metal-binding</keyword>
<dbReference type="InterPro" id="IPR018163">
    <property type="entry name" value="Thr/Ala-tRNA-synth_IIc_edit"/>
</dbReference>
<keyword evidence="15" id="KW-1185">Reference proteome</keyword>
<keyword evidence="7 11" id="KW-0067">ATP-binding</keyword>
<dbReference type="InterPro" id="IPR050058">
    <property type="entry name" value="Ala-tRNA_ligase"/>
</dbReference>
<dbReference type="InterPro" id="IPR018162">
    <property type="entry name" value="Ala-tRNA-ligase_IIc_anticod-bd"/>
</dbReference>
<dbReference type="FunFam" id="3.30.54.20:FF:000001">
    <property type="entry name" value="Alanine--tRNA ligase"/>
    <property type="match status" value="1"/>
</dbReference>
<proteinExistence type="inferred from homology"/>
<evidence type="ECO:0000256" key="9">
    <source>
        <dbReference type="ARBA" id="ARBA00022917"/>
    </source>
</evidence>
<comment type="catalytic activity">
    <reaction evidence="11">
        <text>tRNA(Ala) + L-alanine + ATP = L-alanyl-tRNA(Ala) + AMP + diphosphate</text>
        <dbReference type="Rhea" id="RHEA:12540"/>
        <dbReference type="Rhea" id="RHEA-COMP:9657"/>
        <dbReference type="Rhea" id="RHEA-COMP:9923"/>
        <dbReference type="ChEBI" id="CHEBI:30616"/>
        <dbReference type="ChEBI" id="CHEBI:33019"/>
        <dbReference type="ChEBI" id="CHEBI:57972"/>
        <dbReference type="ChEBI" id="CHEBI:78442"/>
        <dbReference type="ChEBI" id="CHEBI:78497"/>
        <dbReference type="ChEBI" id="CHEBI:456215"/>
        <dbReference type="EC" id="6.1.1.7"/>
    </reaction>
</comment>
<dbReference type="InterPro" id="IPR012947">
    <property type="entry name" value="tRNA_SAD"/>
</dbReference>
<feature type="binding site" evidence="11">
    <location>
        <position position="566"/>
    </location>
    <ligand>
        <name>Zn(2+)</name>
        <dbReference type="ChEBI" id="CHEBI:29105"/>
    </ligand>
</feature>
<evidence type="ECO:0000256" key="7">
    <source>
        <dbReference type="ARBA" id="ARBA00022840"/>
    </source>
</evidence>
<keyword evidence="10 11" id="KW-0030">Aminoacyl-tRNA synthetase</keyword>
<dbReference type="GO" id="GO:0005829">
    <property type="term" value="C:cytosol"/>
    <property type="evidence" value="ECO:0007669"/>
    <property type="project" value="TreeGrafter"/>
</dbReference>
<evidence type="ECO:0000256" key="5">
    <source>
        <dbReference type="ARBA" id="ARBA00022741"/>
    </source>
</evidence>
<dbReference type="PROSITE" id="PS50860">
    <property type="entry name" value="AA_TRNA_LIGASE_II_ALA"/>
    <property type="match status" value="1"/>
</dbReference>
<comment type="similarity">
    <text evidence="1 11">Belongs to the class-II aminoacyl-tRNA synthetase family.</text>
</comment>
<evidence type="ECO:0000256" key="11">
    <source>
        <dbReference type="HAMAP-Rule" id="MF_00036"/>
    </source>
</evidence>